<protein>
    <submittedName>
        <fullName evidence="2">Defensin beta 29</fullName>
    </submittedName>
</protein>
<dbReference type="AlphaFoldDB" id="A0A8C6W7P7"/>
<reference evidence="2" key="2">
    <citation type="submission" date="2025-09" db="UniProtKB">
        <authorList>
            <consortium name="Ensembl"/>
        </authorList>
    </citation>
    <scope>IDENTIFICATION</scope>
</reference>
<evidence type="ECO:0000313" key="3">
    <source>
        <dbReference type="Proteomes" id="UP000694381"/>
    </source>
</evidence>
<name>A0A8C6W7P7_NANGA</name>
<reference evidence="2" key="1">
    <citation type="submission" date="2025-08" db="UniProtKB">
        <authorList>
            <consortium name="Ensembl"/>
        </authorList>
    </citation>
    <scope>IDENTIFICATION</scope>
</reference>
<dbReference type="OMA" id="PCLMTIV"/>
<organism evidence="2 3">
    <name type="scientific">Nannospalax galili</name>
    <name type="common">Northern Israeli blind subterranean mole rat</name>
    <name type="synonym">Spalax galili</name>
    <dbReference type="NCBI Taxonomy" id="1026970"/>
    <lineage>
        <taxon>Eukaryota</taxon>
        <taxon>Metazoa</taxon>
        <taxon>Chordata</taxon>
        <taxon>Craniata</taxon>
        <taxon>Vertebrata</taxon>
        <taxon>Euteleostomi</taxon>
        <taxon>Mammalia</taxon>
        <taxon>Eutheria</taxon>
        <taxon>Euarchontoglires</taxon>
        <taxon>Glires</taxon>
        <taxon>Rodentia</taxon>
        <taxon>Myomorpha</taxon>
        <taxon>Muroidea</taxon>
        <taxon>Spalacidae</taxon>
        <taxon>Spalacinae</taxon>
        <taxon>Nannospalax</taxon>
    </lineage>
</organism>
<sequence length="76" mass="8746">IPIMRPYFMTITVLLILVEKTPGGLFGFPSSKRQVPWVPCELYQGICRNADGTREIQYLTRPNNQKRCLKFPVASF</sequence>
<feature type="chain" id="PRO_5034238521" evidence="1">
    <location>
        <begin position="24"/>
        <end position="76"/>
    </location>
</feature>
<feature type="signal peptide" evidence="1">
    <location>
        <begin position="1"/>
        <end position="23"/>
    </location>
</feature>
<accession>A0A8C6W7P7</accession>
<evidence type="ECO:0000256" key="1">
    <source>
        <dbReference type="SAM" id="SignalP"/>
    </source>
</evidence>
<evidence type="ECO:0000313" key="2">
    <source>
        <dbReference type="Ensembl" id="ENSNGAP00000013598.1"/>
    </source>
</evidence>
<dbReference type="Proteomes" id="UP000694381">
    <property type="component" value="Unassembled WGS sequence"/>
</dbReference>
<dbReference type="GeneTree" id="ENSGT00390000001502"/>
<dbReference type="Ensembl" id="ENSNGAT00000019178.1">
    <property type="protein sequence ID" value="ENSNGAP00000013598.1"/>
    <property type="gene ID" value="ENSNGAG00000015125.1"/>
</dbReference>
<keyword evidence="3" id="KW-1185">Reference proteome</keyword>
<proteinExistence type="predicted"/>
<keyword evidence="1" id="KW-0732">Signal</keyword>